<evidence type="ECO:0000256" key="2">
    <source>
        <dbReference type="ARBA" id="ARBA00004167"/>
    </source>
</evidence>
<dbReference type="InterPro" id="IPR013083">
    <property type="entry name" value="Znf_RING/FYVE/PHD"/>
</dbReference>
<evidence type="ECO:0000256" key="16">
    <source>
        <dbReference type="SAM" id="MobiDB-lite"/>
    </source>
</evidence>
<evidence type="ECO:0000259" key="19">
    <source>
        <dbReference type="PROSITE" id="PS50089"/>
    </source>
</evidence>
<dbReference type="PROSITE" id="PS50089">
    <property type="entry name" value="ZF_RING_2"/>
    <property type="match status" value="1"/>
</dbReference>
<dbReference type="EMBL" id="CAUOFW020006057">
    <property type="protein sequence ID" value="CAK9172736.1"/>
    <property type="molecule type" value="Genomic_DNA"/>
</dbReference>
<keyword evidence="10" id="KW-0833">Ubl conjugation pathway</keyword>
<keyword evidence="13 17" id="KW-0472">Membrane</keyword>
<evidence type="ECO:0000256" key="15">
    <source>
        <dbReference type="PROSITE-ProRule" id="PRU00175"/>
    </source>
</evidence>
<keyword evidence="9 15" id="KW-0863">Zinc-finger</keyword>
<comment type="subcellular location">
    <subcellularLocation>
        <location evidence="2">Membrane</location>
        <topology evidence="2">Single-pass membrane protein</topology>
    </subcellularLocation>
</comment>
<keyword evidence="21" id="KW-1185">Reference proteome</keyword>
<name>A0ABC8TZ26_9AQUA</name>
<dbReference type="FunFam" id="3.30.40.10:FF:000285">
    <property type="entry name" value="RING-H2 finger protein ATL43"/>
    <property type="match status" value="1"/>
</dbReference>
<evidence type="ECO:0000256" key="5">
    <source>
        <dbReference type="ARBA" id="ARBA00022679"/>
    </source>
</evidence>
<reference evidence="20 21" key="1">
    <citation type="submission" date="2024-02" db="EMBL/GenBank/DDBJ databases">
        <authorList>
            <person name="Vignale AGUSTIN F."/>
            <person name="Sosa J E."/>
            <person name="Modenutti C."/>
        </authorList>
    </citation>
    <scope>NUCLEOTIDE SEQUENCE [LARGE SCALE GENOMIC DNA]</scope>
</reference>
<keyword evidence="11" id="KW-0862">Zinc</keyword>
<evidence type="ECO:0000256" key="8">
    <source>
        <dbReference type="ARBA" id="ARBA00022729"/>
    </source>
</evidence>
<dbReference type="SUPFAM" id="SSF57850">
    <property type="entry name" value="RING/U-box"/>
    <property type="match status" value="1"/>
</dbReference>
<keyword evidence="12 17" id="KW-1133">Transmembrane helix</keyword>
<evidence type="ECO:0000313" key="21">
    <source>
        <dbReference type="Proteomes" id="UP001642360"/>
    </source>
</evidence>
<dbReference type="Pfam" id="PF13639">
    <property type="entry name" value="zf-RING_2"/>
    <property type="match status" value="1"/>
</dbReference>
<comment type="catalytic activity">
    <reaction evidence="1">
        <text>S-ubiquitinyl-[E2 ubiquitin-conjugating enzyme]-L-cysteine + [acceptor protein]-L-lysine = [E2 ubiquitin-conjugating enzyme]-L-cysteine + N(6)-ubiquitinyl-[acceptor protein]-L-lysine.</text>
        <dbReference type="EC" id="2.3.2.27"/>
    </reaction>
</comment>
<evidence type="ECO:0000256" key="18">
    <source>
        <dbReference type="SAM" id="SignalP"/>
    </source>
</evidence>
<dbReference type="EC" id="2.3.2.27" evidence="4"/>
<evidence type="ECO:0000256" key="14">
    <source>
        <dbReference type="ARBA" id="ARBA00024209"/>
    </source>
</evidence>
<dbReference type="InterPro" id="IPR001841">
    <property type="entry name" value="Znf_RING"/>
</dbReference>
<feature type="region of interest" description="Disordered" evidence="16">
    <location>
        <begin position="421"/>
        <end position="442"/>
    </location>
</feature>
<evidence type="ECO:0000256" key="6">
    <source>
        <dbReference type="ARBA" id="ARBA00022692"/>
    </source>
</evidence>
<comment type="similarity">
    <text evidence="14">Belongs to the RING-type zinc finger family. ATL subfamily.</text>
</comment>
<evidence type="ECO:0000256" key="10">
    <source>
        <dbReference type="ARBA" id="ARBA00022786"/>
    </source>
</evidence>
<feature type="chain" id="PRO_5044849787" description="RING-type E3 ubiquitin transferase" evidence="18">
    <location>
        <begin position="21"/>
        <end position="442"/>
    </location>
</feature>
<evidence type="ECO:0000256" key="12">
    <source>
        <dbReference type="ARBA" id="ARBA00022989"/>
    </source>
</evidence>
<evidence type="ECO:0000313" key="20">
    <source>
        <dbReference type="EMBL" id="CAK9172736.1"/>
    </source>
</evidence>
<dbReference type="Gene3D" id="3.30.40.10">
    <property type="entry name" value="Zinc/RING finger domain, C3HC4 (zinc finger)"/>
    <property type="match status" value="1"/>
</dbReference>
<organism evidence="20 21">
    <name type="scientific">Ilex paraguariensis</name>
    <name type="common">yerba mate</name>
    <dbReference type="NCBI Taxonomy" id="185542"/>
    <lineage>
        <taxon>Eukaryota</taxon>
        <taxon>Viridiplantae</taxon>
        <taxon>Streptophyta</taxon>
        <taxon>Embryophyta</taxon>
        <taxon>Tracheophyta</taxon>
        <taxon>Spermatophyta</taxon>
        <taxon>Magnoliopsida</taxon>
        <taxon>eudicotyledons</taxon>
        <taxon>Gunneridae</taxon>
        <taxon>Pentapetalae</taxon>
        <taxon>asterids</taxon>
        <taxon>campanulids</taxon>
        <taxon>Aquifoliales</taxon>
        <taxon>Aquifoliaceae</taxon>
        <taxon>Ilex</taxon>
    </lineage>
</organism>
<dbReference type="GO" id="GO:0016020">
    <property type="term" value="C:membrane"/>
    <property type="evidence" value="ECO:0007669"/>
    <property type="project" value="UniProtKB-SubCell"/>
</dbReference>
<evidence type="ECO:0000256" key="11">
    <source>
        <dbReference type="ARBA" id="ARBA00022833"/>
    </source>
</evidence>
<comment type="pathway">
    <text evidence="3">Protein modification; protein ubiquitination.</text>
</comment>
<keyword evidence="8 18" id="KW-0732">Signal</keyword>
<evidence type="ECO:0000256" key="3">
    <source>
        <dbReference type="ARBA" id="ARBA00004906"/>
    </source>
</evidence>
<evidence type="ECO:0000256" key="1">
    <source>
        <dbReference type="ARBA" id="ARBA00000900"/>
    </source>
</evidence>
<feature type="domain" description="RING-type" evidence="19">
    <location>
        <begin position="116"/>
        <end position="158"/>
    </location>
</feature>
<gene>
    <name evidence="20" type="ORF">ILEXP_LOCUS42415</name>
</gene>
<feature type="transmembrane region" description="Helical" evidence="17">
    <location>
        <begin position="44"/>
        <end position="63"/>
    </location>
</feature>
<evidence type="ECO:0000256" key="4">
    <source>
        <dbReference type="ARBA" id="ARBA00012483"/>
    </source>
</evidence>
<dbReference type="Proteomes" id="UP001642360">
    <property type="component" value="Unassembled WGS sequence"/>
</dbReference>
<dbReference type="PANTHER" id="PTHR46539">
    <property type="entry name" value="E3 UBIQUITIN-PROTEIN LIGASE ATL42"/>
    <property type="match status" value="1"/>
</dbReference>
<comment type="caution">
    <text evidence="20">The sequence shown here is derived from an EMBL/GenBank/DDBJ whole genome shotgun (WGS) entry which is preliminary data.</text>
</comment>
<dbReference type="PANTHER" id="PTHR46539:SF1">
    <property type="entry name" value="E3 UBIQUITIN-PROTEIN LIGASE ATL42"/>
    <property type="match status" value="1"/>
</dbReference>
<accession>A0ABC8TZ26</accession>
<keyword evidence="7" id="KW-0479">Metal-binding</keyword>
<proteinExistence type="inferred from homology"/>
<dbReference type="AlphaFoldDB" id="A0ABC8TZ26"/>
<sequence length="442" mass="51147">MKHFNLFLLLLMLMFFEVKAQSSSSENDLNSQDVASSFQPSLAVVIGILGIMFSFTFILVIYVKFCHRASSFPNQQIQGGLVRSLSRFSGIDKIVVESLPFFRFSSLKGSREGLECAVCLAKFEDVEILRLLPKCRHAFHIDCVDQWLDKHSSCPLCRHKISPDDLSLVQYSDSLRFLWNQSDLREDSNLELFVQREDEHQGSSRFSIGSSFRKFLKGKKEEELPIQESSETEEDQNDLHKHNHKIIVSDVVFKNRWSNVNSSDLVILNSEMLNSMSSNRFSSLDSNNEEFGTPKKVIEDGHVMNIKEEMERKRMFESKFCKIKQGDSFAFPGFPTPSESTSNSSQTSKVLDPTGKRSMSEITIHPRLAEFNMKNSARESFPENNEEERKRELWLPIAQRTVQWFANREKVRRPEIKREFRKTVRRQSSAQDSRYYGSQEVI</sequence>
<dbReference type="CDD" id="cd16461">
    <property type="entry name" value="RING-H2_EL5-like"/>
    <property type="match status" value="1"/>
</dbReference>
<evidence type="ECO:0000256" key="9">
    <source>
        <dbReference type="ARBA" id="ARBA00022771"/>
    </source>
</evidence>
<feature type="compositionally biased region" description="Low complexity" evidence="16">
    <location>
        <begin position="336"/>
        <end position="348"/>
    </location>
</feature>
<feature type="signal peptide" evidence="18">
    <location>
        <begin position="1"/>
        <end position="20"/>
    </location>
</feature>
<keyword evidence="6 17" id="KW-0812">Transmembrane</keyword>
<evidence type="ECO:0000256" key="13">
    <source>
        <dbReference type="ARBA" id="ARBA00023136"/>
    </source>
</evidence>
<feature type="region of interest" description="Disordered" evidence="16">
    <location>
        <begin position="333"/>
        <end position="357"/>
    </location>
</feature>
<evidence type="ECO:0000256" key="17">
    <source>
        <dbReference type="SAM" id="Phobius"/>
    </source>
</evidence>
<keyword evidence="5" id="KW-0808">Transferase</keyword>
<dbReference type="GO" id="GO:0008270">
    <property type="term" value="F:zinc ion binding"/>
    <property type="evidence" value="ECO:0007669"/>
    <property type="project" value="UniProtKB-KW"/>
</dbReference>
<dbReference type="SMART" id="SM00184">
    <property type="entry name" value="RING"/>
    <property type="match status" value="1"/>
</dbReference>
<dbReference type="GO" id="GO:0061630">
    <property type="term" value="F:ubiquitin protein ligase activity"/>
    <property type="evidence" value="ECO:0007669"/>
    <property type="project" value="UniProtKB-EC"/>
</dbReference>
<evidence type="ECO:0000256" key="7">
    <source>
        <dbReference type="ARBA" id="ARBA00022723"/>
    </source>
</evidence>
<protein>
    <recommendedName>
        <fullName evidence="4">RING-type E3 ubiquitin transferase</fullName>
        <ecNumber evidence="4">2.3.2.27</ecNumber>
    </recommendedName>
</protein>